<feature type="compositionally biased region" description="Basic and acidic residues" evidence="1">
    <location>
        <begin position="138"/>
        <end position="173"/>
    </location>
</feature>
<feature type="compositionally biased region" description="Basic residues" evidence="1">
    <location>
        <begin position="126"/>
        <end position="136"/>
    </location>
</feature>
<dbReference type="AlphaFoldDB" id="A0A284S7K0"/>
<organism evidence="2 3">
    <name type="scientific">Armillaria ostoyae</name>
    <name type="common">Armillaria root rot fungus</name>
    <dbReference type="NCBI Taxonomy" id="47428"/>
    <lineage>
        <taxon>Eukaryota</taxon>
        <taxon>Fungi</taxon>
        <taxon>Dikarya</taxon>
        <taxon>Basidiomycota</taxon>
        <taxon>Agaricomycotina</taxon>
        <taxon>Agaricomycetes</taxon>
        <taxon>Agaricomycetidae</taxon>
        <taxon>Agaricales</taxon>
        <taxon>Marasmiineae</taxon>
        <taxon>Physalacriaceae</taxon>
        <taxon>Armillaria</taxon>
    </lineage>
</organism>
<evidence type="ECO:0000313" key="2">
    <source>
        <dbReference type="EMBL" id="SJL16973.1"/>
    </source>
</evidence>
<feature type="region of interest" description="Disordered" evidence="1">
    <location>
        <begin position="104"/>
        <end position="196"/>
    </location>
</feature>
<proteinExistence type="predicted"/>
<evidence type="ECO:0000256" key="1">
    <source>
        <dbReference type="SAM" id="MobiDB-lite"/>
    </source>
</evidence>
<reference evidence="3" key="1">
    <citation type="journal article" date="2017" name="Nat. Ecol. Evol.">
        <title>Genome expansion and lineage-specific genetic innovations in the forest pathogenic fungi Armillaria.</title>
        <authorList>
            <person name="Sipos G."/>
            <person name="Prasanna A.N."/>
            <person name="Walter M.C."/>
            <person name="O'Connor E."/>
            <person name="Balint B."/>
            <person name="Krizsan K."/>
            <person name="Kiss B."/>
            <person name="Hess J."/>
            <person name="Varga T."/>
            <person name="Slot J."/>
            <person name="Riley R."/>
            <person name="Boka B."/>
            <person name="Rigling D."/>
            <person name="Barry K."/>
            <person name="Lee J."/>
            <person name="Mihaltcheva S."/>
            <person name="LaButti K."/>
            <person name="Lipzen A."/>
            <person name="Waldron R."/>
            <person name="Moloney N.M."/>
            <person name="Sperisen C."/>
            <person name="Kredics L."/>
            <person name="Vagvoelgyi C."/>
            <person name="Patrignani A."/>
            <person name="Fitzpatrick D."/>
            <person name="Nagy I."/>
            <person name="Doyle S."/>
            <person name="Anderson J.B."/>
            <person name="Grigoriev I.V."/>
            <person name="Gueldener U."/>
            <person name="Muensterkoetter M."/>
            <person name="Nagy L.G."/>
        </authorList>
    </citation>
    <scope>NUCLEOTIDE SEQUENCE [LARGE SCALE GENOMIC DNA]</scope>
    <source>
        <strain evidence="3">C18/9</strain>
    </source>
</reference>
<sequence length="196" mass="22855">MPRWQRWRLRYADQVSQKQIDSSRTVIPELRWRRASDNRRVHTRRNKVLRKPKYRISCSWDGRTLVARLIHPCEMEVDYRYLLGSATFVEEGAHWQITDACRRRLHPPMPRKGDCLGKKSNALGGTRRRRRGRAPVRRGPDQVERKQEGNATAEGDRRGHCKRSEGGRKHQYLEGRMSSTKKAVSTERVGDPAGSE</sequence>
<dbReference type="Proteomes" id="UP000219338">
    <property type="component" value="Unassembled WGS sequence"/>
</dbReference>
<keyword evidence="3" id="KW-1185">Reference proteome</keyword>
<name>A0A284S7K0_ARMOS</name>
<dbReference type="EMBL" id="FUEG01000039">
    <property type="protein sequence ID" value="SJL16973.1"/>
    <property type="molecule type" value="Genomic_DNA"/>
</dbReference>
<evidence type="ECO:0000313" key="3">
    <source>
        <dbReference type="Proteomes" id="UP000219338"/>
    </source>
</evidence>
<gene>
    <name evidence="2" type="ORF">ARMOST_20510</name>
</gene>
<accession>A0A284S7K0</accession>
<protein>
    <submittedName>
        <fullName evidence="2">Uncharacterized protein</fullName>
    </submittedName>
</protein>